<gene>
    <name evidence="2" type="ORF">GCM10009654_34470</name>
</gene>
<dbReference type="EMBL" id="BAAAKV010000029">
    <property type="protein sequence ID" value="GAA1174295.1"/>
    <property type="molecule type" value="Genomic_DNA"/>
</dbReference>
<organism evidence="2 3">
    <name type="scientific">Streptomyces hebeiensis</name>
    <dbReference type="NCBI Taxonomy" id="229486"/>
    <lineage>
        <taxon>Bacteria</taxon>
        <taxon>Bacillati</taxon>
        <taxon>Actinomycetota</taxon>
        <taxon>Actinomycetes</taxon>
        <taxon>Kitasatosporales</taxon>
        <taxon>Streptomycetaceae</taxon>
        <taxon>Streptomyces</taxon>
    </lineage>
</organism>
<reference evidence="2 3" key="1">
    <citation type="journal article" date="2019" name="Int. J. Syst. Evol. Microbiol.">
        <title>The Global Catalogue of Microorganisms (GCM) 10K type strain sequencing project: providing services to taxonomists for standard genome sequencing and annotation.</title>
        <authorList>
            <consortium name="The Broad Institute Genomics Platform"/>
            <consortium name="The Broad Institute Genome Sequencing Center for Infectious Disease"/>
            <person name="Wu L."/>
            <person name="Ma J."/>
        </authorList>
    </citation>
    <scope>NUCLEOTIDE SEQUENCE [LARGE SCALE GENOMIC DNA]</scope>
    <source>
        <strain evidence="2 3">JCM 12696</strain>
    </source>
</reference>
<dbReference type="Proteomes" id="UP001501371">
    <property type="component" value="Unassembled WGS sequence"/>
</dbReference>
<protein>
    <submittedName>
        <fullName evidence="2">Uncharacterized protein</fullName>
    </submittedName>
</protein>
<evidence type="ECO:0000256" key="1">
    <source>
        <dbReference type="SAM" id="MobiDB-lite"/>
    </source>
</evidence>
<evidence type="ECO:0000313" key="3">
    <source>
        <dbReference type="Proteomes" id="UP001501371"/>
    </source>
</evidence>
<comment type="caution">
    <text evidence="2">The sequence shown here is derived from an EMBL/GenBank/DDBJ whole genome shotgun (WGS) entry which is preliminary data.</text>
</comment>
<accession>A0ABN1UWN7</accession>
<name>A0ABN1UWN7_9ACTN</name>
<proteinExistence type="predicted"/>
<keyword evidence="3" id="KW-1185">Reference proteome</keyword>
<sequence length="118" mass="12241">MASKPADAAAASAPASAPASGEEGVASLMLHTIGPRRRDPVAGIPAGRLVSARARRLLTWSDDRPDTRVPGPQVEAPISHLAVPVGQRVTGQAAAIVPYGRWRSPDAPRGSTRRCSGF</sequence>
<evidence type="ECO:0000313" key="2">
    <source>
        <dbReference type="EMBL" id="GAA1174295.1"/>
    </source>
</evidence>
<feature type="compositionally biased region" description="Low complexity" evidence="1">
    <location>
        <begin position="1"/>
        <end position="20"/>
    </location>
</feature>
<feature type="region of interest" description="Disordered" evidence="1">
    <location>
        <begin position="1"/>
        <end position="23"/>
    </location>
</feature>